<dbReference type="EMBL" id="SRLO01000775">
    <property type="protein sequence ID" value="TNN46762.1"/>
    <property type="molecule type" value="Genomic_DNA"/>
</dbReference>
<dbReference type="GO" id="GO:0007188">
    <property type="term" value="P:adenylate cyclase-modulating G protein-coupled receptor signaling pathway"/>
    <property type="evidence" value="ECO:0007669"/>
    <property type="project" value="TreeGrafter"/>
</dbReference>
<feature type="compositionally biased region" description="Basic and acidic residues" evidence="5">
    <location>
        <begin position="297"/>
        <end position="307"/>
    </location>
</feature>
<dbReference type="GO" id="GO:0004991">
    <property type="term" value="F:parathyroid hormone receptor activity"/>
    <property type="evidence" value="ECO:0007669"/>
    <property type="project" value="InterPro"/>
</dbReference>
<reference evidence="8 9" key="1">
    <citation type="submission" date="2019-03" db="EMBL/GenBank/DDBJ databases">
        <title>First draft genome of Liparis tanakae, snailfish: a comprehensive survey of snailfish specific genes.</title>
        <authorList>
            <person name="Kim W."/>
            <person name="Song I."/>
            <person name="Jeong J.-H."/>
            <person name="Kim D."/>
            <person name="Kim S."/>
            <person name="Ryu S."/>
            <person name="Song J.Y."/>
            <person name="Lee S.K."/>
        </authorList>
    </citation>
    <scope>NUCLEOTIDE SEQUENCE [LARGE SCALE GENOMIC DNA]</scope>
    <source>
        <tissue evidence="8">Muscle</tissue>
    </source>
</reference>
<gene>
    <name evidence="8" type="primary">PTH1R_2</name>
    <name evidence="8" type="ORF">EYF80_043047</name>
</gene>
<evidence type="ECO:0000313" key="9">
    <source>
        <dbReference type="Proteomes" id="UP000314294"/>
    </source>
</evidence>
<dbReference type="PROSITE" id="PS50261">
    <property type="entry name" value="G_PROTEIN_RECEP_F2_4"/>
    <property type="match status" value="1"/>
</dbReference>
<keyword evidence="9" id="KW-1185">Reference proteome</keyword>
<dbReference type="PRINTS" id="PR00393">
    <property type="entry name" value="PTRHORMONER"/>
</dbReference>
<dbReference type="PANTHER" id="PTHR45620:SF18">
    <property type="entry name" value="PARATHYROID HORMONE_PARATHYROID HORMONE-RELATED PEPTIDE RECEPTOR"/>
    <property type="match status" value="1"/>
</dbReference>
<dbReference type="Proteomes" id="UP000314294">
    <property type="component" value="Unassembled WGS sequence"/>
</dbReference>
<evidence type="ECO:0000313" key="8">
    <source>
        <dbReference type="EMBL" id="TNN46762.1"/>
    </source>
</evidence>
<evidence type="ECO:0000256" key="4">
    <source>
        <dbReference type="ARBA" id="ARBA00023136"/>
    </source>
</evidence>
<dbReference type="Gene3D" id="1.20.1070.10">
    <property type="entry name" value="Rhodopsin 7-helix transmembrane proteins"/>
    <property type="match status" value="1"/>
</dbReference>
<evidence type="ECO:0000256" key="5">
    <source>
        <dbReference type="SAM" id="MobiDB-lite"/>
    </source>
</evidence>
<dbReference type="InterPro" id="IPR002170">
    <property type="entry name" value="GPCR_2_parathyroid_rcpt"/>
</dbReference>
<dbReference type="GO" id="GO:0008528">
    <property type="term" value="F:G protein-coupled peptide receptor activity"/>
    <property type="evidence" value="ECO:0007669"/>
    <property type="project" value="TreeGrafter"/>
</dbReference>
<evidence type="ECO:0000256" key="6">
    <source>
        <dbReference type="SAM" id="Phobius"/>
    </source>
</evidence>
<dbReference type="GO" id="GO:0007166">
    <property type="term" value="P:cell surface receptor signaling pathway"/>
    <property type="evidence" value="ECO:0007669"/>
    <property type="project" value="InterPro"/>
</dbReference>
<dbReference type="InterPro" id="IPR000832">
    <property type="entry name" value="GPCR_2_secretin-like"/>
</dbReference>
<evidence type="ECO:0000259" key="7">
    <source>
        <dbReference type="PROSITE" id="PS50261"/>
    </source>
</evidence>
<dbReference type="InterPro" id="IPR017981">
    <property type="entry name" value="GPCR_2-like_7TM"/>
</dbReference>
<dbReference type="Pfam" id="PF00002">
    <property type="entry name" value="7tm_2"/>
    <property type="match status" value="1"/>
</dbReference>
<feature type="domain" description="G-protein coupled receptors family 2 profile 2" evidence="7">
    <location>
        <begin position="1"/>
        <end position="190"/>
    </location>
</feature>
<sequence length="334" mass="36680">MDRAIAGCKVAVTLFLYFLATNHYWILVEGLYLHSLIFMAFLSDKNYLWALTIIGWGAPSVFVSVWVSARASLADTQCWDISAGNLKWIYQVPILAAIVVNFLLFVNIIRVLASKLWETNTGKLDPRKQYRKLLKSTLVLTPLFGVHYMVFMALPYTEVTGLLWQVQMHYEMFFNSSQGFFVAFIYCFCNGEVQAEVKKAWSRRSLALDIKQKARMTSSGGSCYYGGMMSQTTTHSVSLSAANGGSGVRPPRHGSFHPHVSLPGYVPGDAETSGPNQEPGVGKPGMTESGVFARHARGSEGRDDPKGHAASSAQTAGADDRGGRSSVKELETAL</sequence>
<dbReference type="CDD" id="cd15265">
    <property type="entry name" value="7tmB1_PTHR"/>
    <property type="match status" value="1"/>
</dbReference>
<dbReference type="OrthoDB" id="6160250at2759"/>
<protein>
    <submittedName>
        <fullName evidence="8">Parathyroid hormone/parathyroid hormone-related peptide receptor</fullName>
    </submittedName>
</protein>
<keyword evidence="8" id="KW-0675">Receptor</keyword>
<organism evidence="8 9">
    <name type="scientific">Liparis tanakae</name>
    <name type="common">Tanaka's snailfish</name>
    <dbReference type="NCBI Taxonomy" id="230148"/>
    <lineage>
        <taxon>Eukaryota</taxon>
        <taxon>Metazoa</taxon>
        <taxon>Chordata</taxon>
        <taxon>Craniata</taxon>
        <taxon>Vertebrata</taxon>
        <taxon>Euteleostomi</taxon>
        <taxon>Actinopterygii</taxon>
        <taxon>Neopterygii</taxon>
        <taxon>Teleostei</taxon>
        <taxon>Neoteleostei</taxon>
        <taxon>Acanthomorphata</taxon>
        <taxon>Eupercaria</taxon>
        <taxon>Perciformes</taxon>
        <taxon>Cottioidei</taxon>
        <taxon>Cottales</taxon>
        <taxon>Liparidae</taxon>
        <taxon>Liparis</taxon>
    </lineage>
</organism>
<comment type="subcellular location">
    <subcellularLocation>
        <location evidence="1">Membrane</location>
        <topology evidence="1">Multi-pass membrane protein</topology>
    </subcellularLocation>
</comment>
<dbReference type="GO" id="GO:0017046">
    <property type="term" value="F:peptide hormone binding"/>
    <property type="evidence" value="ECO:0007669"/>
    <property type="project" value="TreeGrafter"/>
</dbReference>
<feature type="region of interest" description="Disordered" evidence="5">
    <location>
        <begin position="238"/>
        <end position="334"/>
    </location>
</feature>
<feature type="transmembrane region" description="Helical" evidence="6">
    <location>
        <begin position="88"/>
        <end position="112"/>
    </location>
</feature>
<keyword evidence="3 6" id="KW-1133">Transmembrane helix</keyword>
<proteinExistence type="predicted"/>
<dbReference type="GO" id="GO:0005886">
    <property type="term" value="C:plasma membrane"/>
    <property type="evidence" value="ECO:0007669"/>
    <property type="project" value="TreeGrafter"/>
</dbReference>
<keyword evidence="2 6" id="KW-0812">Transmembrane</keyword>
<keyword evidence="4 6" id="KW-0472">Membrane</keyword>
<name>A0A4Z2G2L6_9TELE</name>
<evidence type="ECO:0000256" key="1">
    <source>
        <dbReference type="ARBA" id="ARBA00004141"/>
    </source>
</evidence>
<dbReference type="InterPro" id="IPR017983">
    <property type="entry name" value="GPCR_2_secretin-like_CS"/>
</dbReference>
<feature type="compositionally biased region" description="Basic and acidic residues" evidence="5">
    <location>
        <begin position="318"/>
        <end position="334"/>
    </location>
</feature>
<accession>A0A4Z2G2L6</accession>
<dbReference type="PROSITE" id="PS00650">
    <property type="entry name" value="G_PROTEIN_RECEP_F2_2"/>
    <property type="match status" value="1"/>
</dbReference>
<comment type="caution">
    <text evidence="8">The sequence shown here is derived from an EMBL/GenBank/DDBJ whole genome shotgun (WGS) entry which is preliminary data.</text>
</comment>
<dbReference type="PRINTS" id="PR00249">
    <property type="entry name" value="GPCRSECRETIN"/>
</dbReference>
<dbReference type="PANTHER" id="PTHR45620">
    <property type="entry name" value="PDF RECEPTOR-LIKE PROTEIN-RELATED"/>
    <property type="match status" value="1"/>
</dbReference>
<dbReference type="InterPro" id="IPR050332">
    <property type="entry name" value="GPCR_2"/>
</dbReference>
<dbReference type="AlphaFoldDB" id="A0A4Z2G2L6"/>
<feature type="transmembrane region" description="Helical" evidence="6">
    <location>
        <begin position="47"/>
        <end position="68"/>
    </location>
</feature>
<evidence type="ECO:0000256" key="2">
    <source>
        <dbReference type="ARBA" id="ARBA00022692"/>
    </source>
</evidence>
<evidence type="ECO:0000256" key="3">
    <source>
        <dbReference type="ARBA" id="ARBA00022989"/>
    </source>
</evidence>